<dbReference type="GO" id="GO:0017057">
    <property type="term" value="F:6-phosphogluconolactonase activity"/>
    <property type="evidence" value="ECO:0007669"/>
    <property type="project" value="UniProtKB-UniRule"/>
</dbReference>
<evidence type="ECO:0000256" key="7">
    <source>
        <dbReference type="RuleBase" id="RU365095"/>
    </source>
</evidence>
<comment type="similarity">
    <text evidence="4 7">Belongs to the glucosamine/galactosamine-6-phosphate isomerase family. 6-phosphogluconolactonase subfamily.</text>
</comment>
<evidence type="ECO:0000259" key="8">
    <source>
        <dbReference type="Pfam" id="PF01182"/>
    </source>
</evidence>
<evidence type="ECO:0000256" key="6">
    <source>
        <dbReference type="ARBA" id="ARBA00020337"/>
    </source>
</evidence>
<dbReference type="EC" id="3.1.1.31" evidence="5 7"/>
<evidence type="ECO:0000313" key="10">
    <source>
        <dbReference type="Proteomes" id="UP000587760"/>
    </source>
</evidence>
<keyword evidence="7 9" id="KW-0378">Hydrolase</keyword>
<evidence type="ECO:0000313" key="9">
    <source>
        <dbReference type="EMBL" id="MBB6478384.1"/>
    </source>
</evidence>
<dbReference type="PANTHER" id="PTHR11054:SF0">
    <property type="entry name" value="6-PHOSPHOGLUCONOLACTONASE"/>
    <property type="match status" value="1"/>
</dbReference>
<sequence length="236" mass="27509">MRELKNYRDLDLMSHEAAQCIREYMIEVLRSKESFSLILSGGSMLQPLYRTLFYIDSLPWEKIHFFITDERCLPNENLDSNFKNAVKNLLKRSNIPLQNIHWINTEITPLETAAREYEKTLFHYLESSGDSFDLLLLSMGPDGHVASLFTGFTALMEKRKLVVLTEKSLLDPRVQRITMTLKALNKSNKVIFFVSDENCSSLLDEIMDRRVEDKFSYPAEMVHGTHNSQTWYILRS</sequence>
<evidence type="ECO:0000256" key="3">
    <source>
        <dbReference type="ARBA" id="ARBA00004961"/>
    </source>
</evidence>
<dbReference type="UniPathway" id="UPA00115">
    <property type="reaction ID" value="UER00409"/>
</dbReference>
<keyword evidence="10" id="KW-1185">Reference proteome</keyword>
<dbReference type="InterPro" id="IPR005900">
    <property type="entry name" value="6-phosphogluconolactonase_DevB"/>
</dbReference>
<dbReference type="CDD" id="cd01400">
    <property type="entry name" value="6PGL"/>
    <property type="match status" value="1"/>
</dbReference>
<dbReference type="NCBIfam" id="TIGR01198">
    <property type="entry name" value="pgl"/>
    <property type="match status" value="1"/>
</dbReference>
<dbReference type="PANTHER" id="PTHR11054">
    <property type="entry name" value="6-PHOSPHOGLUCONOLACTONASE"/>
    <property type="match status" value="1"/>
</dbReference>
<evidence type="ECO:0000256" key="1">
    <source>
        <dbReference type="ARBA" id="ARBA00000832"/>
    </source>
</evidence>
<reference evidence="9 10" key="1">
    <citation type="submission" date="2020-08" db="EMBL/GenBank/DDBJ databases">
        <title>Genomic Encyclopedia of Type Strains, Phase IV (KMG-IV): sequencing the most valuable type-strain genomes for metagenomic binning, comparative biology and taxonomic classification.</title>
        <authorList>
            <person name="Goeker M."/>
        </authorList>
    </citation>
    <scope>NUCLEOTIDE SEQUENCE [LARGE SCALE GENOMIC DNA]</scope>
    <source>
        <strain evidence="9 10">DSM 2461</strain>
    </source>
</reference>
<dbReference type="Pfam" id="PF01182">
    <property type="entry name" value="Glucosamine_iso"/>
    <property type="match status" value="1"/>
</dbReference>
<comment type="function">
    <text evidence="2 7">Hydrolysis of 6-phosphogluconolactone to 6-phosphogluconate.</text>
</comment>
<feature type="domain" description="Glucosamine/galactosamine-6-phosphate isomerase" evidence="8">
    <location>
        <begin position="10"/>
        <end position="231"/>
    </location>
</feature>
<gene>
    <name evidence="7" type="primary">pgl</name>
    <name evidence="9" type="ORF">HNR50_000017</name>
</gene>
<dbReference type="GO" id="GO:0005975">
    <property type="term" value="P:carbohydrate metabolic process"/>
    <property type="evidence" value="ECO:0007669"/>
    <property type="project" value="UniProtKB-UniRule"/>
</dbReference>
<organism evidence="9 10">
    <name type="scientific">Spirochaeta isovalerica</name>
    <dbReference type="NCBI Taxonomy" id="150"/>
    <lineage>
        <taxon>Bacteria</taxon>
        <taxon>Pseudomonadati</taxon>
        <taxon>Spirochaetota</taxon>
        <taxon>Spirochaetia</taxon>
        <taxon>Spirochaetales</taxon>
        <taxon>Spirochaetaceae</taxon>
        <taxon>Spirochaeta</taxon>
    </lineage>
</organism>
<dbReference type="AlphaFoldDB" id="A0A841R0B8"/>
<dbReference type="SUPFAM" id="SSF100950">
    <property type="entry name" value="NagB/RpiA/CoA transferase-like"/>
    <property type="match status" value="1"/>
</dbReference>
<evidence type="ECO:0000256" key="5">
    <source>
        <dbReference type="ARBA" id="ARBA00013198"/>
    </source>
</evidence>
<comment type="catalytic activity">
    <reaction evidence="1 7">
        <text>6-phospho-D-glucono-1,5-lactone + H2O = 6-phospho-D-gluconate + H(+)</text>
        <dbReference type="Rhea" id="RHEA:12556"/>
        <dbReference type="ChEBI" id="CHEBI:15377"/>
        <dbReference type="ChEBI" id="CHEBI:15378"/>
        <dbReference type="ChEBI" id="CHEBI:57955"/>
        <dbReference type="ChEBI" id="CHEBI:58759"/>
        <dbReference type="EC" id="3.1.1.31"/>
    </reaction>
</comment>
<dbReference type="Proteomes" id="UP000587760">
    <property type="component" value="Unassembled WGS sequence"/>
</dbReference>
<comment type="caution">
    <text evidence="9">The sequence shown here is derived from an EMBL/GenBank/DDBJ whole genome shotgun (WGS) entry which is preliminary data.</text>
</comment>
<dbReference type="InterPro" id="IPR006148">
    <property type="entry name" value="Glc/Gal-6P_isomerase"/>
</dbReference>
<accession>A0A841R0B8</accession>
<comment type="pathway">
    <text evidence="3 7">Carbohydrate degradation; pentose phosphate pathway; D-ribulose 5-phosphate from D-glucose 6-phosphate (oxidative stage): step 2/3.</text>
</comment>
<dbReference type="InterPro" id="IPR037171">
    <property type="entry name" value="NagB/RpiA_transferase-like"/>
</dbReference>
<dbReference type="Gene3D" id="3.40.50.1360">
    <property type="match status" value="1"/>
</dbReference>
<name>A0A841R0B8_9SPIO</name>
<protein>
    <recommendedName>
        <fullName evidence="6 7">6-phosphogluconolactonase</fullName>
        <shortName evidence="7">6PGL</shortName>
        <ecNumber evidence="5 7">3.1.1.31</ecNumber>
    </recommendedName>
</protein>
<evidence type="ECO:0000256" key="4">
    <source>
        <dbReference type="ARBA" id="ARBA00010662"/>
    </source>
</evidence>
<dbReference type="InterPro" id="IPR039104">
    <property type="entry name" value="6PGL"/>
</dbReference>
<proteinExistence type="inferred from homology"/>
<evidence type="ECO:0000256" key="2">
    <source>
        <dbReference type="ARBA" id="ARBA00002681"/>
    </source>
</evidence>
<dbReference type="RefSeq" id="WP_184742172.1">
    <property type="nucleotide sequence ID" value="NZ_JACHGJ010000001.1"/>
</dbReference>
<dbReference type="EMBL" id="JACHGJ010000001">
    <property type="protein sequence ID" value="MBB6478384.1"/>
    <property type="molecule type" value="Genomic_DNA"/>
</dbReference>
<dbReference type="GO" id="GO:0006098">
    <property type="term" value="P:pentose-phosphate shunt"/>
    <property type="evidence" value="ECO:0007669"/>
    <property type="project" value="UniProtKB-UniPathway"/>
</dbReference>